<dbReference type="STRING" id="304371.MCP_0868"/>
<feature type="transmembrane region" description="Helical" evidence="5">
    <location>
        <begin position="209"/>
        <end position="227"/>
    </location>
</feature>
<dbReference type="Proteomes" id="UP000001882">
    <property type="component" value="Chromosome"/>
</dbReference>
<evidence type="ECO:0000259" key="6">
    <source>
        <dbReference type="PROSITE" id="PS50929"/>
    </source>
</evidence>
<dbReference type="Gene3D" id="1.20.1560.10">
    <property type="entry name" value="ABC transporter type 1, transmembrane domain"/>
    <property type="match status" value="1"/>
</dbReference>
<dbReference type="EMBL" id="AP011532">
    <property type="protein sequence ID" value="BAI60940.1"/>
    <property type="molecule type" value="Genomic_DNA"/>
</dbReference>
<feature type="transmembrane region" description="Helical" evidence="5">
    <location>
        <begin position="42"/>
        <end position="63"/>
    </location>
</feature>
<dbReference type="InterPro" id="IPR011527">
    <property type="entry name" value="ABC1_TM_dom"/>
</dbReference>
<evidence type="ECO:0000313" key="7">
    <source>
        <dbReference type="EMBL" id="BAI60940.1"/>
    </source>
</evidence>
<dbReference type="PROSITE" id="PS50929">
    <property type="entry name" value="ABC_TM1F"/>
    <property type="match status" value="1"/>
</dbReference>
<gene>
    <name evidence="7" type="ordered locus">MCP_0868</name>
</gene>
<comment type="subcellular location">
    <subcellularLocation>
        <location evidence="1">Membrane</location>
        <topology evidence="1">Multi-pass membrane protein</topology>
    </subcellularLocation>
</comment>
<evidence type="ECO:0000256" key="1">
    <source>
        <dbReference type="ARBA" id="ARBA00004141"/>
    </source>
</evidence>
<feature type="transmembrane region" description="Helical" evidence="5">
    <location>
        <begin position="70"/>
        <end position="90"/>
    </location>
</feature>
<dbReference type="InterPro" id="IPR039421">
    <property type="entry name" value="Type_1_exporter"/>
</dbReference>
<dbReference type="eggNOG" id="arCOG02841">
    <property type="taxonomic scope" value="Archaea"/>
</dbReference>
<feature type="transmembrane region" description="Helical" evidence="5">
    <location>
        <begin position="179"/>
        <end position="203"/>
    </location>
</feature>
<reference evidence="7 8" key="1">
    <citation type="journal article" date="2007" name="Appl. Environ. Microbiol.">
        <title>Isolation of key methanogens for global methane emission from rice paddy fields: a novel isolate affiliated with the clone cluster rice cluster I.</title>
        <authorList>
            <person name="Sakai S."/>
            <person name="Imachi H."/>
            <person name="Sekiguchi Y."/>
            <person name="Ohashi A."/>
            <person name="Harada H."/>
            <person name="Kamagata Y."/>
        </authorList>
    </citation>
    <scope>NUCLEOTIDE SEQUENCE [LARGE SCALE GENOMIC DNA]</scope>
    <source>
        <strain evidence="8">DSM 17711 / JCM 13418 / NBRC 101707 / SANAE</strain>
    </source>
</reference>
<keyword evidence="8" id="KW-1185">Reference proteome</keyword>
<evidence type="ECO:0000256" key="4">
    <source>
        <dbReference type="ARBA" id="ARBA00023136"/>
    </source>
</evidence>
<dbReference type="AlphaFoldDB" id="D1YWW8"/>
<dbReference type="InParanoid" id="D1YWW8"/>
<name>D1YWW8_METPS</name>
<sequence>MQANIISGWIKDIHSIFMKPEAPKASFKLDDLSFFFQFVKPIWKMGVLSLLLTTLISGVRTVIPLSSKVLVDFVILNTGFSSITNILTLLGLGEYAQTAVNLFSSVNFLMVVLFFIGVIYALLQILQGYMTTKYQQELTYNLQTRLFDHVLRFPLSFFKNKQTGYLLSRVSDDVDTLQYLFSSAVIKILSSALFLLFSLFILLSLNATLVIFILCTLPLYVLLRYFFFGRIRALSYKERETHAKLSQDIQEVLSGVEVEKTHATEDREVERVSSSLRNVIQVRLVNTVITAISKPSWTASSSC</sequence>
<feature type="domain" description="ABC transmembrane type-1" evidence="6">
    <location>
        <begin position="47"/>
        <end position="303"/>
    </location>
</feature>
<dbReference type="PANTHER" id="PTHR43394:SF1">
    <property type="entry name" value="ATP-BINDING CASSETTE SUB-FAMILY B MEMBER 10, MITOCHONDRIAL"/>
    <property type="match status" value="1"/>
</dbReference>
<dbReference type="KEGG" id="mpd:MCP_0868"/>
<dbReference type="PANTHER" id="PTHR43394">
    <property type="entry name" value="ATP-DEPENDENT PERMEASE MDL1, MITOCHONDRIAL"/>
    <property type="match status" value="1"/>
</dbReference>
<evidence type="ECO:0000256" key="3">
    <source>
        <dbReference type="ARBA" id="ARBA00022989"/>
    </source>
</evidence>
<organism evidence="7 8">
    <name type="scientific">Methanocella paludicola (strain DSM 17711 / JCM 13418 / NBRC 101707 / SANAE)</name>
    <dbReference type="NCBI Taxonomy" id="304371"/>
    <lineage>
        <taxon>Archaea</taxon>
        <taxon>Methanobacteriati</taxon>
        <taxon>Methanobacteriota</taxon>
        <taxon>Stenosarchaea group</taxon>
        <taxon>Methanomicrobia</taxon>
        <taxon>Methanocellales</taxon>
        <taxon>Methanocellaceae</taxon>
        <taxon>Methanocella</taxon>
    </lineage>
</organism>
<reference evidence="8" key="3">
    <citation type="journal article" date="2011" name="PLoS ONE">
        <title>Genome sequence of a mesophilic hydrogenotrophic methanogen Methanocella paludicola, the first cultivated representative of the order Methanocellales.</title>
        <authorList>
            <person name="Sakai S."/>
            <person name="Takaki Y."/>
            <person name="Shimamura S."/>
            <person name="Sekine M."/>
            <person name="Tajima T."/>
            <person name="Kosugi H."/>
            <person name="Ichikawa N."/>
            <person name="Tasumi E."/>
            <person name="Hiraki A.T."/>
            <person name="Shimizu A."/>
            <person name="Kato Y."/>
            <person name="Nishiko R."/>
            <person name="Mori K."/>
            <person name="Fujita N."/>
            <person name="Imachi H."/>
            <person name="Takai K."/>
        </authorList>
    </citation>
    <scope>NUCLEOTIDE SEQUENCE [LARGE SCALE GENOMIC DNA]</scope>
    <source>
        <strain evidence="8">DSM 17711 / JCM 13418 / NBRC 101707 / SANAE</strain>
    </source>
</reference>
<keyword evidence="3 5" id="KW-1133">Transmembrane helix</keyword>
<dbReference type="GO" id="GO:0005524">
    <property type="term" value="F:ATP binding"/>
    <property type="evidence" value="ECO:0007669"/>
    <property type="project" value="InterPro"/>
</dbReference>
<evidence type="ECO:0000256" key="2">
    <source>
        <dbReference type="ARBA" id="ARBA00022692"/>
    </source>
</evidence>
<dbReference type="SUPFAM" id="SSF90123">
    <property type="entry name" value="ABC transporter transmembrane region"/>
    <property type="match status" value="1"/>
</dbReference>
<feature type="transmembrane region" description="Helical" evidence="5">
    <location>
        <begin position="102"/>
        <end position="123"/>
    </location>
</feature>
<evidence type="ECO:0000313" key="8">
    <source>
        <dbReference type="Proteomes" id="UP000001882"/>
    </source>
</evidence>
<accession>D1YWW8</accession>
<keyword evidence="2 5" id="KW-0812">Transmembrane</keyword>
<proteinExistence type="predicted"/>
<dbReference type="InterPro" id="IPR036640">
    <property type="entry name" value="ABC1_TM_sf"/>
</dbReference>
<evidence type="ECO:0000256" key="5">
    <source>
        <dbReference type="SAM" id="Phobius"/>
    </source>
</evidence>
<dbReference type="GO" id="GO:0016020">
    <property type="term" value="C:membrane"/>
    <property type="evidence" value="ECO:0007669"/>
    <property type="project" value="UniProtKB-SubCell"/>
</dbReference>
<dbReference type="Pfam" id="PF00664">
    <property type="entry name" value="ABC_membrane"/>
    <property type="match status" value="1"/>
</dbReference>
<keyword evidence="4 5" id="KW-0472">Membrane</keyword>
<dbReference type="GO" id="GO:0015421">
    <property type="term" value="F:ABC-type oligopeptide transporter activity"/>
    <property type="evidence" value="ECO:0007669"/>
    <property type="project" value="TreeGrafter"/>
</dbReference>
<reference evidence="7 8" key="2">
    <citation type="journal article" date="2008" name="Int. J. Syst. Evol. Microbiol.">
        <title>Methanocella paludicola gen. nov., sp. nov., a methane-producing archaeon, the first isolate of the lineage 'Rice Cluster I', and proposal of the new archaeal order Methanocellales ord. nov.</title>
        <authorList>
            <person name="Sakai S."/>
            <person name="Imachi H."/>
            <person name="Hanada S."/>
            <person name="Ohashi A."/>
            <person name="Harada H."/>
            <person name="Kamagata Y."/>
        </authorList>
    </citation>
    <scope>NUCLEOTIDE SEQUENCE [LARGE SCALE GENOMIC DNA]</scope>
    <source>
        <strain evidence="8">DSM 17711 / JCM 13418 / NBRC 101707 / SANAE</strain>
    </source>
</reference>
<protein>
    <submittedName>
        <fullName evidence="7">Truncated ABC transporter permease/ATP binding protein</fullName>
    </submittedName>
</protein>
<dbReference type="CDD" id="cd07346">
    <property type="entry name" value="ABC_6TM_exporters"/>
    <property type="match status" value="1"/>
</dbReference>